<accession>A0A7S3P7G5</accession>
<dbReference type="InterPro" id="IPR013766">
    <property type="entry name" value="Thioredoxin_domain"/>
</dbReference>
<dbReference type="CDD" id="cd02947">
    <property type="entry name" value="TRX_family"/>
    <property type="match status" value="1"/>
</dbReference>
<feature type="domain" description="Thioredoxin" evidence="2">
    <location>
        <begin position="6"/>
        <end position="134"/>
    </location>
</feature>
<dbReference type="PROSITE" id="PS51352">
    <property type="entry name" value="THIOREDOXIN_2"/>
    <property type="match status" value="1"/>
</dbReference>
<dbReference type="InterPro" id="IPR017937">
    <property type="entry name" value="Thioredoxin_CS"/>
</dbReference>
<dbReference type="PANTHER" id="PTHR46115">
    <property type="entry name" value="THIOREDOXIN-LIKE PROTEIN 1"/>
    <property type="match status" value="1"/>
</dbReference>
<dbReference type="SUPFAM" id="SSF52833">
    <property type="entry name" value="Thioredoxin-like"/>
    <property type="match status" value="1"/>
</dbReference>
<dbReference type="Gene3D" id="3.40.30.10">
    <property type="entry name" value="Glutaredoxin"/>
    <property type="match status" value="1"/>
</dbReference>
<reference evidence="3" key="1">
    <citation type="submission" date="2021-01" db="EMBL/GenBank/DDBJ databases">
        <authorList>
            <person name="Corre E."/>
            <person name="Pelletier E."/>
            <person name="Niang G."/>
            <person name="Scheremetjew M."/>
            <person name="Finn R."/>
            <person name="Kale V."/>
            <person name="Holt S."/>
            <person name="Cochrane G."/>
            <person name="Meng A."/>
            <person name="Brown T."/>
            <person name="Cohen L."/>
        </authorList>
    </citation>
    <scope>NUCLEOTIDE SEQUENCE</scope>
    <source>
        <strain evidence="3">CCMP127</strain>
    </source>
</reference>
<gene>
    <name evidence="3" type="ORF">ACOF00016_LOCUS10285</name>
</gene>
<evidence type="ECO:0000313" key="3">
    <source>
        <dbReference type="EMBL" id="CAE0413027.1"/>
    </source>
</evidence>
<protein>
    <recommendedName>
        <fullName evidence="2">Thioredoxin domain-containing protein</fullName>
    </recommendedName>
</protein>
<sequence length="135" mass="15029">MLSTTLRTAAAAPLLVRRTTLRAFASVADHKVKTLEELEDVENFRKQNAKSVLYFTAVWCPPCKQIKPVYHELSKSTEKIAFGLVDVDDNGDAAVEFQISAVPTFIFSNGEKVLQRFSGADPNQLTQLLKDLESQ</sequence>
<dbReference type="PROSITE" id="PS00194">
    <property type="entry name" value="THIOREDOXIN_1"/>
    <property type="match status" value="1"/>
</dbReference>
<proteinExistence type="predicted"/>
<dbReference type="AlphaFoldDB" id="A0A7S3P7G5"/>
<name>A0A7S3P7G5_9STRA</name>
<dbReference type="Pfam" id="PF00085">
    <property type="entry name" value="Thioredoxin"/>
    <property type="match status" value="1"/>
</dbReference>
<keyword evidence="1" id="KW-1015">Disulfide bond</keyword>
<dbReference type="InterPro" id="IPR036249">
    <property type="entry name" value="Thioredoxin-like_sf"/>
</dbReference>
<evidence type="ECO:0000256" key="1">
    <source>
        <dbReference type="ARBA" id="ARBA00023157"/>
    </source>
</evidence>
<dbReference type="EMBL" id="HBIM01012543">
    <property type="protein sequence ID" value="CAE0413027.1"/>
    <property type="molecule type" value="Transcribed_RNA"/>
</dbReference>
<evidence type="ECO:0000259" key="2">
    <source>
        <dbReference type="PROSITE" id="PS51352"/>
    </source>
</evidence>
<organism evidence="3">
    <name type="scientific">Amphora coffeiformis</name>
    <dbReference type="NCBI Taxonomy" id="265554"/>
    <lineage>
        <taxon>Eukaryota</taxon>
        <taxon>Sar</taxon>
        <taxon>Stramenopiles</taxon>
        <taxon>Ochrophyta</taxon>
        <taxon>Bacillariophyta</taxon>
        <taxon>Bacillariophyceae</taxon>
        <taxon>Bacillariophycidae</taxon>
        <taxon>Thalassiophysales</taxon>
        <taxon>Catenulaceae</taxon>
        <taxon>Amphora</taxon>
    </lineage>
</organism>